<proteinExistence type="predicted"/>
<dbReference type="EC" id="3.2.2.4" evidence="2"/>
<dbReference type="GO" id="GO:0009691">
    <property type="term" value="P:cytokinin biosynthetic process"/>
    <property type="evidence" value="ECO:0007669"/>
    <property type="project" value="InterPro"/>
</dbReference>
<sequence length="325" mass="35739">MTEAPDPQDDPPPPRREPLPWSVPKDVADDPAALERVRAIMAHPAYLQADRDLDFLASDPARGTRLQLDYLKPELGLREAGIGHTIVVFGSTRIAEPAAAARRLAAAEAALAADPDDPELALHVRQARRRLENARYYDVARRFGAMFADQTDWPRPERVAVMTGGGPGIMEAANRGAFEAGARSVGLNITLPHEQYPNPYLSEGLCFSFHYFALRKLHFMHRARALVIFPGGYGTLDELFEALTLVQTRKIDPLPIVLVGRAFWRAAVNFDFLLEEGVIDAEDRELFSEAETAEEIYAAIADWYEDAGCPLLGPCRPGGPAVEGG</sequence>
<dbReference type="NCBIfam" id="TIGR00730">
    <property type="entry name" value="Rossman fold protein, TIGR00730 family"/>
    <property type="match status" value="1"/>
</dbReference>
<dbReference type="Proteomes" id="UP000199328">
    <property type="component" value="Unassembled WGS sequence"/>
</dbReference>
<dbReference type="GO" id="GO:0008714">
    <property type="term" value="F:AMP nucleosidase activity"/>
    <property type="evidence" value="ECO:0007669"/>
    <property type="project" value="UniProtKB-EC"/>
</dbReference>
<evidence type="ECO:0000313" key="6">
    <source>
        <dbReference type="Proteomes" id="UP000199328"/>
    </source>
</evidence>
<dbReference type="EMBL" id="FNFV01000002">
    <property type="protein sequence ID" value="SDK29400.1"/>
    <property type="molecule type" value="Genomic_DNA"/>
</dbReference>
<dbReference type="RefSeq" id="WP_092498856.1">
    <property type="nucleotide sequence ID" value="NZ_FNFV01000002.1"/>
</dbReference>
<dbReference type="SUPFAM" id="SSF102405">
    <property type="entry name" value="MCP/YpsA-like"/>
    <property type="match status" value="1"/>
</dbReference>
<dbReference type="InterPro" id="IPR005269">
    <property type="entry name" value="LOG"/>
</dbReference>
<dbReference type="InterPro" id="IPR031100">
    <property type="entry name" value="LOG_fam"/>
</dbReference>
<evidence type="ECO:0000256" key="2">
    <source>
        <dbReference type="ARBA" id="ARBA00011985"/>
    </source>
</evidence>
<evidence type="ECO:0000256" key="1">
    <source>
        <dbReference type="ARBA" id="ARBA00000274"/>
    </source>
</evidence>
<feature type="region of interest" description="Disordered" evidence="4">
    <location>
        <begin position="1"/>
        <end position="26"/>
    </location>
</feature>
<dbReference type="OrthoDB" id="9801098at2"/>
<name>A0A1G9ARZ4_9RHOB</name>
<organism evidence="5 6">
    <name type="scientific">Meinhardsimonia xiamenensis</name>
    <dbReference type="NCBI Taxonomy" id="990712"/>
    <lineage>
        <taxon>Bacteria</taxon>
        <taxon>Pseudomonadati</taxon>
        <taxon>Pseudomonadota</taxon>
        <taxon>Alphaproteobacteria</taxon>
        <taxon>Rhodobacterales</taxon>
        <taxon>Paracoccaceae</taxon>
        <taxon>Meinhardsimonia</taxon>
    </lineage>
</organism>
<keyword evidence="6" id="KW-1185">Reference proteome</keyword>
<protein>
    <recommendedName>
        <fullName evidence="3">AMP nucleosidase</fullName>
        <ecNumber evidence="2">3.2.2.4</ecNumber>
    </recommendedName>
    <alternativeName>
        <fullName evidence="3">AMP nucleosidase</fullName>
    </alternativeName>
</protein>
<evidence type="ECO:0000313" key="5">
    <source>
        <dbReference type="EMBL" id="SDK29400.1"/>
    </source>
</evidence>
<accession>A0A1G9ARZ4</accession>
<dbReference type="PANTHER" id="PTHR43393">
    <property type="entry name" value="CYTOKININ RIBOSIDE 5'-MONOPHOSPHATE PHOSPHORIBOHYDROLASE"/>
    <property type="match status" value="1"/>
</dbReference>
<dbReference type="STRING" id="990712.SAMN05216257_102234"/>
<evidence type="ECO:0000256" key="4">
    <source>
        <dbReference type="SAM" id="MobiDB-lite"/>
    </source>
</evidence>
<dbReference type="PANTHER" id="PTHR43393:SF3">
    <property type="entry name" value="LYSINE DECARBOXYLASE-LIKE PROTEIN"/>
    <property type="match status" value="1"/>
</dbReference>
<comment type="catalytic activity">
    <reaction evidence="1">
        <text>AMP + H2O = D-ribose 5-phosphate + adenine</text>
        <dbReference type="Rhea" id="RHEA:20129"/>
        <dbReference type="ChEBI" id="CHEBI:15377"/>
        <dbReference type="ChEBI" id="CHEBI:16708"/>
        <dbReference type="ChEBI" id="CHEBI:78346"/>
        <dbReference type="ChEBI" id="CHEBI:456215"/>
        <dbReference type="EC" id="3.2.2.4"/>
    </reaction>
</comment>
<dbReference type="GO" id="GO:0005829">
    <property type="term" value="C:cytosol"/>
    <property type="evidence" value="ECO:0007669"/>
    <property type="project" value="TreeGrafter"/>
</dbReference>
<gene>
    <name evidence="5" type="ORF">SAMN05216257_102234</name>
</gene>
<dbReference type="Gene3D" id="3.40.50.450">
    <property type="match status" value="1"/>
</dbReference>
<evidence type="ECO:0000256" key="3">
    <source>
        <dbReference type="ARBA" id="ARBA00031983"/>
    </source>
</evidence>
<reference evidence="6" key="1">
    <citation type="submission" date="2016-10" db="EMBL/GenBank/DDBJ databases">
        <authorList>
            <person name="Varghese N."/>
            <person name="Submissions S."/>
        </authorList>
    </citation>
    <scope>NUCLEOTIDE SEQUENCE [LARGE SCALE GENOMIC DNA]</scope>
    <source>
        <strain evidence="6">CGMCC 1.10789</strain>
    </source>
</reference>
<dbReference type="AlphaFoldDB" id="A0A1G9ARZ4"/>
<dbReference type="InterPro" id="IPR052341">
    <property type="entry name" value="LOG_family_nucleotidases"/>
</dbReference>
<dbReference type="Pfam" id="PF03641">
    <property type="entry name" value="Lysine_decarbox"/>
    <property type="match status" value="1"/>
</dbReference>